<proteinExistence type="predicted"/>
<evidence type="ECO:0008006" key="4">
    <source>
        <dbReference type="Google" id="ProtNLM"/>
    </source>
</evidence>
<dbReference type="STRING" id="198092.SAMN02745194_04415"/>
<gene>
    <name evidence="2" type="ORF">SAMN02745194_04415</name>
</gene>
<organism evidence="2 3">
    <name type="scientific">Muricoccus roseus</name>
    <dbReference type="NCBI Taxonomy" id="198092"/>
    <lineage>
        <taxon>Bacteria</taxon>
        <taxon>Pseudomonadati</taxon>
        <taxon>Pseudomonadota</taxon>
        <taxon>Alphaproteobacteria</taxon>
        <taxon>Acetobacterales</taxon>
        <taxon>Roseomonadaceae</taxon>
        <taxon>Muricoccus</taxon>
    </lineage>
</organism>
<dbReference type="PIRSF" id="PIRSF032131">
    <property type="entry name" value="UCP032131"/>
    <property type="match status" value="1"/>
</dbReference>
<reference evidence="2 3" key="1">
    <citation type="submission" date="2016-11" db="EMBL/GenBank/DDBJ databases">
        <authorList>
            <person name="Jaros S."/>
            <person name="Januszkiewicz K."/>
            <person name="Wedrychowicz H."/>
        </authorList>
    </citation>
    <scope>NUCLEOTIDE SEQUENCE [LARGE SCALE GENOMIC DNA]</scope>
    <source>
        <strain evidence="2 3">DSM 14916</strain>
    </source>
</reference>
<dbReference type="Pfam" id="PF06676">
    <property type="entry name" value="DUF1178"/>
    <property type="match status" value="1"/>
</dbReference>
<dbReference type="RefSeq" id="WP_073138953.1">
    <property type="nucleotide sequence ID" value="NZ_FQZF01000036.1"/>
</dbReference>
<evidence type="ECO:0000256" key="1">
    <source>
        <dbReference type="SAM" id="MobiDB-lite"/>
    </source>
</evidence>
<dbReference type="EMBL" id="FQZF01000036">
    <property type="protein sequence ID" value="SHK20042.1"/>
    <property type="molecule type" value="Genomic_DNA"/>
</dbReference>
<dbReference type="Proteomes" id="UP000184387">
    <property type="component" value="Unassembled WGS sequence"/>
</dbReference>
<evidence type="ECO:0000313" key="2">
    <source>
        <dbReference type="EMBL" id="SHK20042.1"/>
    </source>
</evidence>
<name>A0A1M6QII5_9PROT</name>
<sequence length="156" mass="17006">MIHYQLRCSQEHGFDGWFKDSAAFDKLAATGLVDCPVCGDTKVRRDLMAPAIAKTRGEPVPVKAPEAPPQAAPQEVAATAGPMPAQVLALLQRMRAEVEKNCDHVGRDFAEEARKMHRGETERRGIYGEATAEEAESLADEGIEIGRIPWVPRADG</sequence>
<keyword evidence="3" id="KW-1185">Reference proteome</keyword>
<dbReference type="AlphaFoldDB" id="A0A1M6QII5"/>
<protein>
    <recommendedName>
        <fullName evidence="4">DUF1178 family protein</fullName>
    </recommendedName>
</protein>
<dbReference type="InterPro" id="IPR009562">
    <property type="entry name" value="DUF1178"/>
</dbReference>
<feature type="region of interest" description="Disordered" evidence="1">
    <location>
        <begin position="58"/>
        <end position="77"/>
    </location>
</feature>
<evidence type="ECO:0000313" key="3">
    <source>
        <dbReference type="Proteomes" id="UP000184387"/>
    </source>
</evidence>
<dbReference type="OrthoDB" id="9799894at2"/>
<accession>A0A1M6QII5</accession>